<dbReference type="Proteomes" id="UP000237105">
    <property type="component" value="Unassembled WGS sequence"/>
</dbReference>
<evidence type="ECO:0000256" key="1">
    <source>
        <dbReference type="SAM" id="MobiDB-lite"/>
    </source>
</evidence>
<evidence type="ECO:0000313" key="2">
    <source>
        <dbReference type="EMBL" id="PON48869.1"/>
    </source>
</evidence>
<accession>A0A2P5BJA3</accession>
<keyword evidence="3" id="KW-1185">Reference proteome</keyword>
<protein>
    <submittedName>
        <fullName evidence="2">Uncharacterized protein</fullName>
    </submittedName>
</protein>
<gene>
    <name evidence="2" type="ORF">PanWU01x14_234020</name>
</gene>
<feature type="compositionally biased region" description="Basic and acidic residues" evidence="1">
    <location>
        <begin position="1"/>
        <end position="24"/>
    </location>
</feature>
<evidence type="ECO:0000313" key="3">
    <source>
        <dbReference type="Proteomes" id="UP000237105"/>
    </source>
</evidence>
<comment type="caution">
    <text evidence="2">The sequence shown here is derived from an EMBL/GenBank/DDBJ whole genome shotgun (WGS) entry which is preliminary data.</text>
</comment>
<feature type="region of interest" description="Disordered" evidence="1">
    <location>
        <begin position="1"/>
        <end position="35"/>
    </location>
</feature>
<proteinExistence type="predicted"/>
<dbReference type="OrthoDB" id="749393at2759"/>
<reference evidence="3" key="1">
    <citation type="submission" date="2016-06" db="EMBL/GenBank/DDBJ databases">
        <title>Parallel loss of symbiosis genes in relatives of nitrogen-fixing non-legume Parasponia.</title>
        <authorList>
            <person name="Van Velzen R."/>
            <person name="Holmer R."/>
            <person name="Bu F."/>
            <person name="Rutten L."/>
            <person name="Van Zeijl A."/>
            <person name="Liu W."/>
            <person name="Santuari L."/>
            <person name="Cao Q."/>
            <person name="Sharma T."/>
            <person name="Shen D."/>
            <person name="Roswanjaya Y."/>
            <person name="Wardhani T."/>
            <person name="Kalhor M.S."/>
            <person name="Jansen J."/>
            <person name="Van den Hoogen J."/>
            <person name="Gungor B."/>
            <person name="Hartog M."/>
            <person name="Hontelez J."/>
            <person name="Verver J."/>
            <person name="Yang W.-C."/>
            <person name="Schijlen E."/>
            <person name="Repin R."/>
            <person name="Schilthuizen M."/>
            <person name="Schranz E."/>
            <person name="Heidstra R."/>
            <person name="Miyata K."/>
            <person name="Fedorova E."/>
            <person name="Kohlen W."/>
            <person name="Bisseling T."/>
            <person name="Smit S."/>
            <person name="Geurts R."/>
        </authorList>
    </citation>
    <scope>NUCLEOTIDE SEQUENCE [LARGE SCALE GENOMIC DNA]</scope>
    <source>
        <strain evidence="3">cv. WU1-14</strain>
    </source>
</reference>
<organism evidence="2 3">
    <name type="scientific">Parasponia andersonii</name>
    <name type="common">Sponia andersonii</name>
    <dbReference type="NCBI Taxonomy" id="3476"/>
    <lineage>
        <taxon>Eukaryota</taxon>
        <taxon>Viridiplantae</taxon>
        <taxon>Streptophyta</taxon>
        <taxon>Embryophyta</taxon>
        <taxon>Tracheophyta</taxon>
        <taxon>Spermatophyta</taxon>
        <taxon>Magnoliopsida</taxon>
        <taxon>eudicotyledons</taxon>
        <taxon>Gunneridae</taxon>
        <taxon>Pentapetalae</taxon>
        <taxon>rosids</taxon>
        <taxon>fabids</taxon>
        <taxon>Rosales</taxon>
        <taxon>Cannabaceae</taxon>
        <taxon>Parasponia</taxon>
    </lineage>
</organism>
<dbReference type="EMBL" id="JXTB01000270">
    <property type="protein sequence ID" value="PON48869.1"/>
    <property type="molecule type" value="Genomic_DNA"/>
</dbReference>
<dbReference type="AlphaFoldDB" id="A0A2P5BJA3"/>
<name>A0A2P5BJA3_PARAD</name>
<sequence>MDHDRKKRPRTSEADHQEGRSKHFSDKKKHPKRQLECVNDNIFDLGSTSYISPDQNPDVAAPSVFDFPWLKEGVVSKTEEWKFEDAFLSQLGETTSTTITTATGIEFSFLGQGLYQTPVEAMLDFPEEKFDRENEWSMLEDYDNGLEKESLDCVWSSLLNQPLRQHN</sequence>